<organism evidence="2 3">
    <name type="scientific">Floridaenema fluviatile BLCC-F154</name>
    <dbReference type="NCBI Taxonomy" id="3153640"/>
    <lineage>
        <taxon>Bacteria</taxon>
        <taxon>Bacillati</taxon>
        <taxon>Cyanobacteriota</taxon>
        <taxon>Cyanophyceae</taxon>
        <taxon>Oscillatoriophycideae</taxon>
        <taxon>Aerosakkonematales</taxon>
        <taxon>Aerosakkonemataceae</taxon>
        <taxon>Floridanema</taxon>
        <taxon>Floridanema fluviatile</taxon>
    </lineage>
</organism>
<sequence>MTYDNTCKYLAEKYPADFVRWLLAIETTEVQVLKTELILEPIRADSVTFLQTASSILHIEFETRPYSEPPISLRMLDYYVRLKRVYDCAIDQVVIYLKETTSDLVFVSEYTDRNTRHSYRVVRLWEQEPAPFLTNPALLPFATLTRSDSPQTLLQQVATQVARIESVAERQNILSCADVLAGLRFDENLIRRLFRREFMRESVTYQAILREGREEGEKQEALSLILRLLARRIGVVEAQQQERIQTLTLPQLEELAEALLDFSDPADLTAWFDRQNQ</sequence>
<gene>
    <name evidence="2" type="ORF">ACE1B6_01405</name>
</gene>
<dbReference type="InterPro" id="IPR025587">
    <property type="entry name" value="DUF4351"/>
</dbReference>
<dbReference type="RefSeq" id="WP_413255444.1">
    <property type="nucleotide sequence ID" value="NZ_JBHFNS010000015.1"/>
</dbReference>
<accession>A0ABV4Y513</accession>
<dbReference type="PANTHER" id="PTHR34613:SF1">
    <property type="entry name" value="SLL6017 PROTEIN"/>
    <property type="match status" value="1"/>
</dbReference>
<dbReference type="PANTHER" id="PTHR34613">
    <property type="entry name" value="SLL0800 PROTEIN"/>
    <property type="match status" value="1"/>
</dbReference>
<dbReference type="Pfam" id="PF14261">
    <property type="entry name" value="DUF4351"/>
    <property type="match status" value="1"/>
</dbReference>
<protein>
    <submittedName>
        <fullName evidence="2">Rpn family recombination-promoting nuclease/putative transposase</fullName>
    </submittedName>
</protein>
<feature type="domain" description="DUF4351" evidence="1">
    <location>
        <begin position="214"/>
        <end position="272"/>
    </location>
</feature>
<evidence type="ECO:0000313" key="3">
    <source>
        <dbReference type="Proteomes" id="UP001576776"/>
    </source>
</evidence>
<keyword evidence="3" id="KW-1185">Reference proteome</keyword>
<evidence type="ECO:0000313" key="2">
    <source>
        <dbReference type="EMBL" id="MFB2933911.1"/>
    </source>
</evidence>
<proteinExistence type="predicted"/>
<comment type="caution">
    <text evidence="2">The sequence shown here is derived from an EMBL/GenBank/DDBJ whole genome shotgun (WGS) entry which is preliminary data.</text>
</comment>
<dbReference type="EMBL" id="JBHFNS010000015">
    <property type="protein sequence ID" value="MFB2933911.1"/>
    <property type="molecule type" value="Genomic_DNA"/>
</dbReference>
<evidence type="ECO:0000259" key="1">
    <source>
        <dbReference type="Pfam" id="PF14261"/>
    </source>
</evidence>
<dbReference type="Proteomes" id="UP001576776">
    <property type="component" value="Unassembled WGS sequence"/>
</dbReference>
<reference evidence="2 3" key="1">
    <citation type="submission" date="2024-09" db="EMBL/GenBank/DDBJ databases">
        <title>Floridaenema gen nov. (Aerosakkonemataceae, Aerosakkonematales ord. nov., Cyanobacteria) from benthic tropical and subtropical fresh waters, with the description of four new species.</title>
        <authorList>
            <person name="Moretto J.A."/>
            <person name="Berthold D.E."/>
            <person name="Lefler F.W."/>
            <person name="Huang I.-S."/>
            <person name="Laughinghouse H. IV."/>
        </authorList>
    </citation>
    <scope>NUCLEOTIDE SEQUENCE [LARGE SCALE GENOMIC DNA]</scope>
    <source>
        <strain evidence="2 3">BLCC-F154</strain>
    </source>
</reference>
<name>A0ABV4Y513_9CYAN</name>